<evidence type="ECO:0008006" key="3">
    <source>
        <dbReference type="Google" id="ProtNLM"/>
    </source>
</evidence>
<dbReference type="InterPro" id="IPR036919">
    <property type="entry name" value="Ribo_uL30_ferredoxin-like_sf"/>
</dbReference>
<accession>A0A9N9U2I4</accession>
<organism evidence="1 2">
    <name type="scientific">Phyllotreta striolata</name>
    <name type="common">Striped flea beetle</name>
    <name type="synonym">Crioceris striolata</name>
    <dbReference type="NCBI Taxonomy" id="444603"/>
    <lineage>
        <taxon>Eukaryota</taxon>
        <taxon>Metazoa</taxon>
        <taxon>Ecdysozoa</taxon>
        <taxon>Arthropoda</taxon>
        <taxon>Hexapoda</taxon>
        <taxon>Insecta</taxon>
        <taxon>Pterygota</taxon>
        <taxon>Neoptera</taxon>
        <taxon>Endopterygota</taxon>
        <taxon>Coleoptera</taxon>
        <taxon>Polyphaga</taxon>
        <taxon>Cucujiformia</taxon>
        <taxon>Chrysomeloidea</taxon>
        <taxon>Chrysomelidae</taxon>
        <taxon>Galerucinae</taxon>
        <taxon>Alticini</taxon>
        <taxon>Phyllotreta</taxon>
    </lineage>
</organism>
<name>A0A9N9U2I4_PHYSR</name>
<dbReference type="PANTHER" id="PTHR15892:SF2">
    <property type="entry name" value="LARGE RIBOSOMAL SUBUNIT PROTEIN UL30M"/>
    <property type="match status" value="1"/>
</dbReference>
<dbReference type="GO" id="GO:0005739">
    <property type="term" value="C:mitochondrion"/>
    <property type="evidence" value="ECO:0007669"/>
    <property type="project" value="TreeGrafter"/>
</dbReference>
<protein>
    <recommendedName>
        <fullName evidence="3">39S ribosomal protein L30, mitochondrial</fullName>
    </recommendedName>
</protein>
<keyword evidence="2" id="KW-1185">Reference proteome</keyword>
<dbReference type="GO" id="GO:0006412">
    <property type="term" value="P:translation"/>
    <property type="evidence" value="ECO:0007669"/>
    <property type="project" value="InterPro"/>
</dbReference>
<dbReference type="GO" id="GO:0015934">
    <property type="term" value="C:large ribosomal subunit"/>
    <property type="evidence" value="ECO:0007669"/>
    <property type="project" value="InterPro"/>
</dbReference>
<evidence type="ECO:0000313" key="2">
    <source>
        <dbReference type="Proteomes" id="UP001153712"/>
    </source>
</evidence>
<gene>
    <name evidence="1" type="ORF">PHYEVI_LOCUS11783</name>
</gene>
<dbReference type="SUPFAM" id="SSF55129">
    <property type="entry name" value="Ribosomal protein L30p/L7e"/>
    <property type="match status" value="1"/>
</dbReference>
<dbReference type="OrthoDB" id="9973389at2759"/>
<proteinExistence type="predicted"/>
<dbReference type="EMBL" id="OU900102">
    <property type="protein sequence ID" value="CAG9865553.1"/>
    <property type="molecule type" value="Genomic_DNA"/>
</dbReference>
<evidence type="ECO:0000313" key="1">
    <source>
        <dbReference type="EMBL" id="CAG9865553.1"/>
    </source>
</evidence>
<sequence>MSLLKTLSFTKTTVRHISKRVFQWYNEGIQYPGFKYYPRNPETFQDPPYNPSKLFRVEKIKTLKHAPYWEKKIMSEFHLDGKLNSYTIVKNIPENNQRLWRVKHLVKIVPITFPDGFPKEDDITYLQENGELKIIKKVDAVDENKFKLSESFRKEVKRMDGDTLRRQLRQKWLSGWEQP</sequence>
<dbReference type="InterPro" id="IPR005996">
    <property type="entry name" value="Ribosomal_uL30_bac-type"/>
</dbReference>
<dbReference type="AlphaFoldDB" id="A0A9N9U2I4"/>
<dbReference type="GO" id="GO:0003735">
    <property type="term" value="F:structural constituent of ribosome"/>
    <property type="evidence" value="ECO:0007669"/>
    <property type="project" value="InterPro"/>
</dbReference>
<dbReference type="PANTHER" id="PTHR15892">
    <property type="entry name" value="MITOCHONDRIAL RIBOSOMAL PROTEIN L30"/>
    <property type="match status" value="1"/>
</dbReference>
<dbReference type="Proteomes" id="UP001153712">
    <property type="component" value="Chromosome 9"/>
</dbReference>
<reference evidence="1" key="1">
    <citation type="submission" date="2022-01" db="EMBL/GenBank/DDBJ databases">
        <authorList>
            <person name="King R."/>
        </authorList>
    </citation>
    <scope>NUCLEOTIDE SEQUENCE</scope>
</reference>